<protein>
    <submittedName>
        <fullName evidence="1">Uncharacterized protein</fullName>
    </submittedName>
</protein>
<dbReference type="EMBL" id="QRZV01000009">
    <property type="protein sequence ID" value="RGW07005.1"/>
    <property type="molecule type" value="Genomic_DNA"/>
</dbReference>
<name>A0A395XC39_9BIFI</name>
<accession>A0A395XC39</accession>
<evidence type="ECO:0000313" key="1">
    <source>
        <dbReference type="EMBL" id="RGW07005.1"/>
    </source>
</evidence>
<reference evidence="1 2" key="1">
    <citation type="submission" date="2018-08" db="EMBL/GenBank/DDBJ databases">
        <title>A genome reference for cultivated species of the human gut microbiota.</title>
        <authorList>
            <person name="Zou Y."/>
            <person name="Xue W."/>
            <person name="Luo G."/>
        </authorList>
    </citation>
    <scope>NUCLEOTIDE SEQUENCE [LARGE SCALE GENOMIC DNA]</scope>
    <source>
        <strain evidence="1 2">AF13-3LB</strain>
    </source>
</reference>
<evidence type="ECO:0000313" key="2">
    <source>
        <dbReference type="Proteomes" id="UP000265970"/>
    </source>
</evidence>
<proteinExistence type="predicted"/>
<dbReference type="RefSeq" id="WP_118239769.1">
    <property type="nucleotide sequence ID" value="NZ_QRZV01000009.1"/>
</dbReference>
<dbReference type="AlphaFoldDB" id="A0A395XC39"/>
<organism evidence="1 2">
    <name type="scientific">Bifidobacterium pseudolongum</name>
    <dbReference type="NCBI Taxonomy" id="1694"/>
    <lineage>
        <taxon>Bacteria</taxon>
        <taxon>Bacillati</taxon>
        <taxon>Actinomycetota</taxon>
        <taxon>Actinomycetes</taxon>
        <taxon>Bifidobacteriales</taxon>
        <taxon>Bifidobacteriaceae</taxon>
        <taxon>Bifidobacterium</taxon>
    </lineage>
</organism>
<comment type="caution">
    <text evidence="1">The sequence shown here is derived from an EMBL/GenBank/DDBJ whole genome shotgun (WGS) entry which is preliminary data.</text>
</comment>
<dbReference type="Proteomes" id="UP000265970">
    <property type="component" value="Unassembled WGS sequence"/>
</dbReference>
<gene>
    <name evidence="1" type="ORF">DWV92_09310</name>
</gene>
<sequence length="89" mass="10275">MSTALTQLLEILQAHGLMERSDERFLSAQDLVELNEHLALIETEELTEYRRASHGSNPQPRSVDRLIRDLRAQIRDMEERMDDARAALS</sequence>